<protein>
    <submittedName>
        <fullName evidence="3">MobF family relaxase</fullName>
    </submittedName>
</protein>
<organism evidence="3 4">
    <name type="scientific">Flavivirga aquimarina</name>
    <dbReference type="NCBI Taxonomy" id="2027862"/>
    <lineage>
        <taxon>Bacteria</taxon>
        <taxon>Pseudomonadati</taxon>
        <taxon>Bacteroidota</taxon>
        <taxon>Flavobacteriia</taxon>
        <taxon>Flavobacteriales</taxon>
        <taxon>Flavobacteriaceae</taxon>
        <taxon>Flavivirga</taxon>
    </lineage>
</organism>
<evidence type="ECO:0000256" key="1">
    <source>
        <dbReference type="SAM" id="MobiDB-lite"/>
    </source>
</evidence>
<feature type="region of interest" description="Disordered" evidence="1">
    <location>
        <begin position="881"/>
        <end position="921"/>
    </location>
</feature>
<dbReference type="NCBIfam" id="NF041492">
    <property type="entry name" value="MobF"/>
    <property type="match status" value="1"/>
</dbReference>
<evidence type="ECO:0000313" key="4">
    <source>
        <dbReference type="Proteomes" id="UP001176883"/>
    </source>
</evidence>
<sequence length="921" mass="104629">MLRITISHSSEAATLYFNEGLSKEGNYYLDEKISTCWEGKASAFLGLKGKEVNKKGFSNLAKNIRPESNNERLTVRNAEQRRAGYDFTINVPKSVSVTEFFTKDERIKEAILSANQEMMKAIEASAQTQANIGNERHYEHTGNLIYSPFLHFKSRPTPIEKNGKTIYASDPMIHIHNFVMNVTHNKSKDRFQALEIGNIWRDAEYYQEVFHSNLSHKLNKLGYQIERTHDRYEIKGISHLNDRFSNRIKHINKIAKEKKITDPKKLSELGAKTRLSKSKTLNEKELHQNWQERLTKTEIKNVQNIKGKHKNAPRPISAKEAIDRSLEHFFERNSTAPEKRVLAHALTLGYGHLLPQDVQKELDRRSNILRSEDKNTISHITTKEMIRAENRMIELATSGKGKFPALNPNYKPKADFLNDQQRKAIKDILISNDQVSILKGAAESGKTTLLKEVASGVREAKKSLFAAAPSTQAVNVLKQKGFKAGTIAALLHNPKLQENLKNAVLIVDEAGMVGVKAKSEILSLAQKHKTRIILSGDTYQHGPPGQYGDALRILQDKAKLKTVTVNKVIRQKPEGYRKAVEQLAKGKTLEGYKALDKLGAIKEITDYEKRMDAIADDYVASVTKKRSALIISPTNAEGEILSDIVRERLKSKGCIQGKDRSFETLKNLSFTEAQRKDTANYQEGQVIRFTKNQRGGFKAGGHYEVLKRNNQDGVTVLNLVTKQIHKLPHEQPEYFQIYWRHETPLAKGDLIKLTNNSKTLENSKIANGTRFNITGFTKTGDIKLSNGKTLSKDIHHIKHAYVETSHATQGKDAMDVIISQSEALSPADNREQFYVSVSRGTHAVKVYTPDKFQLKQNISRSGEHMTAREVADNDRRRLLQQQRRTHHRTLNEKLKEHGRNRQREQSPARRVLKSQGFNRDR</sequence>
<feature type="domain" description="TrwC relaxase" evidence="2">
    <location>
        <begin position="12"/>
        <end position="296"/>
    </location>
</feature>
<name>A0ABT8WAY6_9FLAO</name>
<reference evidence="3" key="1">
    <citation type="submission" date="2023-07" db="EMBL/GenBank/DDBJ databases">
        <title>Two novel species in the genus Flavivirga.</title>
        <authorList>
            <person name="Kwon K."/>
        </authorList>
    </citation>
    <scope>NUCLEOTIDE SEQUENCE</scope>
    <source>
        <strain evidence="3">KCTC 52353</strain>
    </source>
</reference>
<dbReference type="SUPFAM" id="SSF55464">
    <property type="entry name" value="Origin of replication-binding domain, RBD-like"/>
    <property type="match status" value="1"/>
</dbReference>
<dbReference type="Proteomes" id="UP001176883">
    <property type="component" value="Unassembled WGS sequence"/>
</dbReference>
<evidence type="ECO:0000313" key="3">
    <source>
        <dbReference type="EMBL" id="MDO5970300.1"/>
    </source>
</evidence>
<feature type="compositionally biased region" description="Basic and acidic residues" evidence="1">
    <location>
        <begin position="889"/>
        <end position="907"/>
    </location>
</feature>
<dbReference type="InterPro" id="IPR014862">
    <property type="entry name" value="TrwC"/>
</dbReference>
<dbReference type="SUPFAM" id="SSF52540">
    <property type="entry name" value="P-loop containing nucleoside triphosphate hydrolases"/>
    <property type="match status" value="2"/>
</dbReference>
<dbReference type="RefSeq" id="WP_303277991.1">
    <property type="nucleotide sequence ID" value="NZ_JAUOEK010000119.1"/>
</dbReference>
<dbReference type="EMBL" id="JAUOEK010000119">
    <property type="protein sequence ID" value="MDO5970300.1"/>
    <property type="molecule type" value="Genomic_DNA"/>
</dbReference>
<dbReference type="Pfam" id="PF13604">
    <property type="entry name" value="AAA_30"/>
    <property type="match status" value="1"/>
</dbReference>
<gene>
    <name evidence="3" type="primary">mobF</name>
    <name evidence="3" type="ORF">Q4Q35_10830</name>
</gene>
<keyword evidence="4" id="KW-1185">Reference proteome</keyword>
<dbReference type="Pfam" id="PF08751">
    <property type="entry name" value="TrwC"/>
    <property type="match status" value="1"/>
</dbReference>
<accession>A0ABT8WAY6</accession>
<proteinExistence type="predicted"/>
<comment type="caution">
    <text evidence="3">The sequence shown here is derived from an EMBL/GenBank/DDBJ whole genome shotgun (WGS) entry which is preliminary data.</text>
</comment>
<evidence type="ECO:0000259" key="2">
    <source>
        <dbReference type="Pfam" id="PF08751"/>
    </source>
</evidence>
<dbReference type="Gene3D" id="3.40.50.300">
    <property type="entry name" value="P-loop containing nucleotide triphosphate hydrolases"/>
    <property type="match status" value="2"/>
</dbReference>
<dbReference type="Gene3D" id="2.30.30.940">
    <property type="match status" value="1"/>
</dbReference>
<dbReference type="InterPro" id="IPR027417">
    <property type="entry name" value="P-loop_NTPase"/>
</dbReference>